<dbReference type="GO" id="GO:0043103">
    <property type="term" value="P:hypoxanthine salvage"/>
    <property type="evidence" value="ECO:0007669"/>
    <property type="project" value="UniProtKB-UniRule"/>
</dbReference>
<accession>A0AA96GH43</accession>
<dbReference type="EMBL" id="CP116967">
    <property type="protein sequence ID" value="WNM58758.1"/>
    <property type="molecule type" value="Genomic_DNA"/>
</dbReference>
<feature type="binding site" evidence="5">
    <location>
        <position position="19"/>
    </location>
    <ligand>
        <name>Zn(2+)</name>
        <dbReference type="ChEBI" id="CHEBI:29105"/>
        <note>catalytic</note>
    </ligand>
</feature>
<evidence type="ECO:0000256" key="5">
    <source>
        <dbReference type="HAMAP-Rule" id="MF_01962"/>
    </source>
</evidence>
<dbReference type="InterPro" id="IPR028892">
    <property type="entry name" value="ADE"/>
</dbReference>
<evidence type="ECO:0000313" key="8">
    <source>
        <dbReference type="Proteomes" id="UP001302719"/>
    </source>
</evidence>
<feature type="domain" description="Adenosine deaminase" evidence="6">
    <location>
        <begin position="14"/>
        <end position="334"/>
    </location>
</feature>
<dbReference type="HAMAP" id="MF_01962">
    <property type="entry name" value="Adenine_deaminase"/>
    <property type="match status" value="1"/>
</dbReference>
<feature type="binding site" evidence="5">
    <location>
        <position position="281"/>
    </location>
    <ligand>
        <name>substrate</name>
    </ligand>
</feature>
<keyword evidence="1 5" id="KW-0479">Metal-binding</keyword>
<reference evidence="7 8" key="1">
    <citation type="submission" date="2023-01" db="EMBL/GenBank/DDBJ databases">
        <title>Cultivation and genomic characterization of new, ubiquitous marine nitrite-oxidizing bacteria from the Nitrospirales.</title>
        <authorList>
            <person name="Mueller A.J."/>
            <person name="Daebeler A."/>
            <person name="Herbold C.W."/>
            <person name="Kirkegaard R.H."/>
            <person name="Daims H."/>
        </authorList>
    </citation>
    <scope>NUCLEOTIDE SEQUENCE [LARGE SCALE GENOMIC DNA]</scope>
    <source>
        <strain evidence="7 8">VA</strain>
    </source>
</reference>
<dbReference type="GO" id="GO:0008270">
    <property type="term" value="F:zinc ion binding"/>
    <property type="evidence" value="ECO:0007669"/>
    <property type="project" value="UniProtKB-UniRule"/>
</dbReference>
<keyword evidence="4 5" id="KW-0546">Nucleotide metabolism</keyword>
<dbReference type="NCBIfam" id="NF006850">
    <property type="entry name" value="PRK09358.1-6"/>
    <property type="match status" value="1"/>
</dbReference>
<gene>
    <name evidence="7" type="ORF">PP769_03040</name>
</gene>
<dbReference type="GO" id="GO:0006146">
    <property type="term" value="P:adenine catabolic process"/>
    <property type="evidence" value="ECO:0007669"/>
    <property type="project" value="UniProtKB-UniRule"/>
</dbReference>
<dbReference type="PANTHER" id="PTHR43114:SF6">
    <property type="entry name" value="ADENINE DEAMINASE"/>
    <property type="match status" value="1"/>
</dbReference>
<dbReference type="PANTHER" id="PTHR43114">
    <property type="entry name" value="ADENINE DEAMINASE"/>
    <property type="match status" value="1"/>
</dbReference>
<dbReference type="GO" id="GO:0005829">
    <property type="term" value="C:cytosol"/>
    <property type="evidence" value="ECO:0007669"/>
    <property type="project" value="TreeGrafter"/>
</dbReference>
<evidence type="ECO:0000313" key="7">
    <source>
        <dbReference type="EMBL" id="WNM58758.1"/>
    </source>
</evidence>
<feature type="binding site" evidence="5">
    <location>
        <position position="199"/>
    </location>
    <ligand>
        <name>Zn(2+)</name>
        <dbReference type="ChEBI" id="CHEBI:29105"/>
        <note>catalytic</note>
    </ligand>
</feature>
<dbReference type="GO" id="GO:0009117">
    <property type="term" value="P:nucleotide metabolic process"/>
    <property type="evidence" value="ECO:0007669"/>
    <property type="project" value="UniProtKB-KW"/>
</dbReference>
<comment type="function">
    <text evidence="5">Catalyzes the hydrolytic deamination of adenine to hypoxanthine. Plays an important role in the purine salvage pathway and in nitrogen catabolism.</text>
</comment>
<evidence type="ECO:0000256" key="2">
    <source>
        <dbReference type="ARBA" id="ARBA00022801"/>
    </source>
</evidence>
<feature type="active site" description="Proton donor" evidence="5">
    <location>
        <position position="202"/>
    </location>
</feature>
<sequence length="339" mass="38812">MNQNELEQWILDLPKVELHLHIEGTLEPDLMFDLARRNSLSLPFATSEELKRAYNFQDLQSFLNIYYEGSQVLRQERDFFDLTWAYLRRVVKEHVRHVEIFFDPQAHMNRGVDLHNVISGIHTALEQARTELQVSSKLIPCFLRDLPPDSARQTMEKILDYRDWVSAVGLDSSEKGRPPELFQDVFDRARTEGLLTVAHAGEEGPPEYIWQALELLKVVRIDHGIRCIEDESLVHHLVHTQIPLTVCPLSNVKLKVFPSLGHHNLKVLLQRGLCVSIHSDDPAYFGGYITDNYLAAQRALNLQPTDILQLAKNGVKASFLSDTEKEKLIGEIQDHAANL</sequence>
<evidence type="ECO:0000256" key="3">
    <source>
        <dbReference type="ARBA" id="ARBA00022833"/>
    </source>
</evidence>
<protein>
    <recommendedName>
        <fullName evidence="5">Adenine deaminase</fullName>
        <shortName evidence="5">ADE</shortName>
        <ecNumber evidence="5">3.5.4.2</ecNumber>
    </recommendedName>
    <alternativeName>
        <fullName evidence="5">Adenine aminohydrolase</fullName>
        <shortName evidence="5">AAH</shortName>
    </alternativeName>
</protein>
<dbReference type="Pfam" id="PF00962">
    <property type="entry name" value="A_deaminase"/>
    <property type="match status" value="1"/>
</dbReference>
<name>A0AA96GH43_9BACT</name>
<keyword evidence="3 5" id="KW-0862">Zinc</keyword>
<dbReference type="EC" id="3.5.4.2" evidence="5"/>
<dbReference type="CDD" id="cd01320">
    <property type="entry name" value="ADA"/>
    <property type="match status" value="1"/>
</dbReference>
<dbReference type="InterPro" id="IPR006330">
    <property type="entry name" value="Ado/ade_deaminase"/>
</dbReference>
<evidence type="ECO:0000259" key="6">
    <source>
        <dbReference type="Pfam" id="PF00962"/>
    </source>
</evidence>
<dbReference type="InterPro" id="IPR001365">
    <property type="entry name" value="A_deaminase_dom"/>
</dbReference>
<dbReference type="GO" id="GO:0000034">
    <property type="term" value="F:adenine deaminase activity"/>
    <property type="evidence" value="ECO:0007669"/>
    <property type="project" value="UniProtKB-UniRule"/>
</dbReference>
<dbReference type="Proteomes" id="UP001302719">
    <property type="component" value="Chromosome"/>
</dbReference>
<proteinExistence type="inferred from homology"/>
<comment type="cofactor">
    <cofactor evidence="5">
        <name>Zn(2+)</name>
        <dbReference type="ChEBI" id="CHEBI:29105"/>
    </cofactor>
    <text evidence="5">Binds 1 zinc ion per subunit.</text>
</comment>
<dbReference type="KEGG" id="nall:PP769_03040"/>
<dbReference type="InterPro" id="IPR032466">
    <property type="entry name" value="Metal_Hydrolase"/>
</dbReference>
<keyword evidence="2 5" id="KW-0378">Hydrolase</keyword>
<evidence type="ECO:0000256" key="4">
    <source>
        <dbReference type="ARBA" id="ARBA00023080"/>
    </source>
</evidence>
<dbReference type="NCBIfam" id="TIGR01430">
    <property type="entry name" value="aden_deam"/>
    <property type="match status" value="1"/>
</dbReference>
<evidence type="ECO:0000256" key="1">
    <source>
        <dbReference type="ARBA" id="ARBA00022723"/>
    </source>
</evidence>
<feature type="site" description="Important for catalytic activity" evidence="5">
    <location>
        <position position="223"/>
    </location>
</feature>
<organism evidence="7 8">
    <name type="scientific">Candidatus Nitrospira allomarina</name>
    <dbReference type="NCBI Taxonomy" id="3020900"/>
    <lineage>
        <taxon>Bacteria</taxon>
        <taxon>Pseudomonadati</taxon>
        <taxon>Nitrospirota</taxon>
        <taxon>Nitrospiria</taxon>
        <taxon>Nitrospirales</taxon>
        <taxon>Nitrospiraceae</taxon>
        <taxon>Nitrospira</taxon>
    </lineage>
</organism>
<dbReference type="Gene3D" id="3.20.20.140">
    <property type="entry name" value="Metal-dependent hydrolases"/>
    <property type="match status" value="1"/>
</dbReference>
<feature type="binding site" evidence="5">
    <location>
        <position position="21"/>
    </location>
    <ligand>
        <name>Zn(2+)</name>
        <dbReference type="ChEBI" id="CHEBI:29105"/>
        <note>catalytic</note>
    </ligand>
</feature>
<comment type="catalytic activity">
    <reaction evidence="5">
        <text>adenine + H2O + H(+) = hypoxanthine + NH4(+)</text>
        <dbReference type="Rhea" id="RHEA:23688"/>
        <dbReference type="ChEBI" id="CHEBI:15377"/>
        <dbReference type="ChEBI" id="CHEBI:15378"/>
        <dbReference type="ChEBI" id="CHEBI:16708"/>
        <dbReference type="ChEBI" id="CHEBI:17368"/>
        <dbReference type="ChEBI" id="CHEBI:28938"/>
        <dbReference type="EC" id="3.5.4.2"/>
    </reaction>
</comment>
<dbReference type="AlphaFoldDB" id="A0AA96GH43"/>
<dbReference type="FunFam" id="3.20.20.140:FF:000039">
    <property type="entry name" value="Adenine deaminase"/>
    <property type="match status" value="1"/>
</dbReference>
<dbReference type="RefSeq" id="WP_312644987.1">
    <property type="nucleotide sequence ID" value="NZ_CP116967.1"/>
</dbReference>
<feature type="binding site" evidence="5">
    <location>
        <position position="280"/>
    </location>
    <ligand>
        <name>Zn(2+)</name>
        <dbReference type="ChEBI" id="CHEBI:29105"/>
        <note>catalytic</note>
    </ligand>
</feature>
<keyword evidence="8" id="KW-1185">Reference proteome</keyword>
<comment type="similarity">
    <text evidence="5">Belongs to the metallo-dependent hydrolases superfamily. Adenosine and AMP deaminases family. Adenine deaminase type 2 subfamily.</text>
</comment>
<dbReference type="SUPFAM" id="SSF51556">
    <property type="entry name" value="Metallo-dependent hydrolases"/>
    <property type="match status" value="1"/>
</dbReference>